<protein>
    <recommendedName>
        <fullName evidence="7">3-phosphoshikimate 1-carboxyvinyltransferase</fullName>
        <ecNumber evidence="7">2.5.1.19</ecNumber>
    </recommendedName>
    <alternativeName>
        <fullName evidence="7">5-enolpyruvylshikimate-3-phosphate synthase</fullName>
        <shortName evidence="7">EPSP synthase</shortName>
        <shortName evidence="7">EPSPS</shortName>
    </alternativeName>
</protein>
<gene>
    <name evidence="7 9" type="primary">aroA</name>
    <name evidence="9" type="ORF">GEAMG1_1287</name>
</gene>
<evidence type="ECO:0000313" key="10">
    <source>
        <dbReference type="Proteomes" id="UP001295463"/>
    </source>
</evidence>
<evidence type="ECO:0000256" key="3">
    <source>
        <dbReference type="ARBA" id="ARBA00022605"/>
    </source>
</evidence>
<evidence type="ECO:0000259" key="8">
    <source>
        <dbReference type="Pfam" id="PF00275"/>
    </source>
</evidence>
<evidence type="ECO:0000256" key="4">
    <source>
        <dbReference type="ARBA" id="ARBA00022679"/>
    </source>
</evidence>
<proteinExistence type="inferred from homology"/>
<evidence type="ECO:0000256" key="6">
    <source>
        <dbReference type="ARBA" id="ARBA00044633"/>
    </source>
</evidence>
<comment type="similarity">
    <text evidence="2 7">Belongs to the EPSP synthase family.</text>
</comment>
<dbReference type="Gene3D" id="3.65.10.10">
    <property type="entry name" value="Enolpyruvate transferase domain"/>
    <property type="match status" value="2"/>
</dbReference>
<feature type="domain" description="Enolpyruvate transferase" evidence="8">
    <location>
        <begin position="12"/>
        <end position="427"/>
    </location>
</feature>
<comment type="catalytic activity">
    <reaction evidence="6">
        <text>3-phosphoshikimate + phosphoenolpyruvate = 5-O-(1-carboxyvinyl)-3-phosphoshikimate + phosphate</text>
        <dbReference type="Rhea" id="RHEA:21256"/>
        <dbReference type="ChEBI" id="CHEBI:43474"/>
        <dbReference type="ChEBI" id="CHEBI:57701"/>
        <dbReference type="ChEBI" id="CHEBI:58702"/>
        <dbReference type="ChEBI" id="CHEBI:145989"/>
        <dbReference type="EC" id="2.5.1.19"/>
    </reaction>
    <physiologicalReaction direction="left-to-right" evidence="6">
        <dbReference type="Rhea" id="RHEA:21257"/>
    </physiologicalReaction>
</comment>
<feature type="binding site" evidence="7">
    <location>
        <position position="346"/>
    </location>
    <ligand>
        <name>3-phosphoshikimate</name>
        <dbReference type="ChEBI" id="CHEBI:145989"/>
    </ligand>
</feature>
<keyword evidence="10" id="KW-1185">Reference proteome</keyword>
<feature type="binding site" evidence="7">
    <location>
        <position position="173"/>
    </location>
    <ligand>
        <name>phosphoenolpyruvate</name>
        <dbReference type="ChEBI" id="CHEBI:58702"/>
    </ligand>
</feature>
<feature type="binding site" evidence="7">
    <location>
        <position position="393"/>
    </location>
    <ligand>
        <name>phosphoenolpyruvate</name>
        <dbReference type="ChEBI" id="CHEBI:58702"/>
    </ligand>
</feature>
<name>A0ABM9D9P6_9BACT</name>
<comment type="caution">
    <text evidence="7">Lacks conserved residue(s) required for the propagation of feature annotation.</text>
</comment>
<feature type="binding site" evidence="7">
    <location>
        <position position="31"/>
    </location>
    <ligand>
        <name>3-phosphoshikimate</name>
        <dbReference type="ChEBI" id="CHEBI:145989"/>
    </ligand>
</feature>
<dbReference type="PROSITE" id="PS00104">
    <property type="entry name" value="EPSP_SYNTHASE_1"/>
    <property type="match status" value="1"/>
</dbReference>
<comment type="subcellular location">
    <subcellularLocation>
        <location evidence="7">Cytoplasm</location>
    </subcellularLocation>
</comment>
<comment type="subunit">
    <text evidence="7">Monomer.</text>
</comment>
<feature type="binding site" evidence="7">
    <location>
        <position position="98"/>
    </location>
    <ligand>
        <name>phosphoenolpyruvate</name>
        <dbReference type="ChEBI" id="CHEBI:58702"/>
    </ligand>
</feature>
<sequence length="434" mass="45624">MHEHATPHTVPPVKTLQGTVAIPGDKSISHRSIMLGSLATGITRITNFLRGEDNFATMNAFRNMGVMIEDSGSVVTVHGVGVHGLQEPGDVLDCGNSGTTIRLMTGLLSGQSFFSVLTGDQYLRKRPMKRVTEPLRRMGATIAGRGNGTLAPLAVSGGRLSGITFQSPIASAQVKSALMLAGLYADGATTISEPTLSRDHSERMFRFFGADVETADTTVTVRAGRELHGQEIVVPGDISSAAFFLVAGLIVPGAELLIRNVGINPTRTGVLDILQQMGGDIVLQDQREVSGEPVADLLVRHSRLKGIEIGGDVVPRAIDEFPAISVAAALAEGTTVIKDAHELRVKETDRIAAMAQNLRAIGSGTIEESEDGMSITGVETLRGGSVASFGDHRIAMSLAIAACASRNGVTIDDVSCVSTSFPGFFELLAGVSRV</sequence>
<dbReference type="EC" id="2.5.1.19" evidence="7"/>
<dbReference type="CDD" id="cd01556">
    <property type="entry name" value="EPSP_synthase"/>
    <property type="match status" value="1"/>
</dbReference>
<keyword evidence="7" id="KW-0963">Cytoplasm</keyword>
<dbReference type="RefSeq" id="WP_305731958.1">
    <property type="nucleotide sequence ID" value="NZ_OW150024.1"/>
</dbReference>
<feature type="binding site" evidence="7">
    <location>
        <position position="171"/>
    </location>
    <ligand>
        <name>3-phosphoshikimate</name>
        <dbReference type="ChEBI" id="CHEBI:145989"/>
    </ligand>
</feature>
<accession>A0ABM9D9P6</accession>
<dbReference type="PANTHER" id="PTHR21090:SF5">
    <property type="entry name" value="PENTAFUNCTIONAL AROM POLYPEPTIDE"/>
    <property type="match status" value="1"/>
</dbReference>
<dbReference type="InterPro" id="IPR023193">
    <property type="entry name" value="EPSP_synthase_CS"/>
</dbReference>
<dbReference type="SUPFAM" id="SSF55205">
    <property type="entry name" value="EPT/RTPC-like"/>
    <property type="match status" value="1"/>
</dbReference>
<dbReference type="InterPro" id="IPR006264">
    <property type="entry name" value="EPSP_synthase"/>
</dbReference>
<comment type="pathway">
    <text evidence="1 7">Metabolic intermediate biosynthesis; chorismate biosynthesis; chorismate from D-erythrose 4-phosphate and phosphoenolpyruvate: step 6/7.</text>
</comment>
<evidence type="ECO:0000256" key="2">
    <source>
        <dbReference type="ARBA" id="ARBA00009948"/>
    </source>
</evidence>
<feature type="binding site" evidence="7">
    <location>
        <position position="26"/>
    </location>
    <ligand>
        <name>phosphoenolpyruvate</name>
        <dbReference type="ChEBI" id="CHEBI:58702"/>
    </ligand>
</feature>
<dbReference type="InterPro" id="IPR036968">
    <property type="entry name" value="Enolpyruvate_Tfrase_sf"/>
</dbReference>
<keyword evidence="4 7" id="KW-0808">Transferase</keyword>
<dbReference type="Proteomes" id="UP001295463">
    <property type="component" value="Chromosome"/>
</dbReference>
<feature type="binding site" evidence="7">
    <location>
        <position position="350"/>
    </location>
    <ligand>
        <name>phosphoenolpyruvate</name>
        <dbReference type="ChEBI" id="CHEBI:58702"/>
    </ligand>
</feature>
<dbReference type="GO" id="GO:0003866">
    <property type="term" value="F:3-phosphoshikimate 1-carboxyvinyltransferase activity"/>
    <property type="evidence" value="ECO:0007669"/>
    <property type="project" value="UniProtKB-EC"/>
</dbReference>
<dbReference type="PROSITE" id="PS00885">
    <property type="entry name" value="EPSP_SYNTHASE_2"/>
    <property type="match status" value="1"/>
</dbReference>
<evidence type="ECO:0000256" key="5">
    <source>
        <dbReference type="ARBA" id="ARBA00023141"/>
    </source>
</evidence>
<dbReference type="InterPro" id="IPR001986">
    <property type="entry name" value="Enolpyruvate_Tfrase_dom"/>
</dbReference>
<dbReference type="NCBIfam" id="TIGR01356">
    <property type="entry name" value="aroA"/>
    <property type="match status" value="1"/>
</dbReference>
<dbReference type="EMBL" id="OW150024">
    <property type="protein sequence ID" value="CAH2031117.1"/>
    <property type="molecule type" value="Genomic_DNA"/>
</dbReference>
<evidence type="ECO:0000256" key="7">
    <source>
        <dbReference type="HAMAP-Rule" id="MF_00210"/>
    </source>
</evidence>
<dbReference type="PANTHER" id="PTHR21090">
    <property type="entry name" value="AROM/DEHYDROQUINATE SYNTHASE"/>
    <property type="match status" value="1"/>
</dbReference>
<dbReference type="Pfam" id="PF00275">
    <property type="entry name" value="EPSP_synthase"/>
    <property type="match status" value="1"/>
</dbReference>
<evidence type="ECO:0000256" key="1">
    <source>
        <dbReference type="ARBA" id="ARBA00004811"/>
    </source>
</evidence>
<dbReference type="PIRSF" id="PIRSF000505">
    <property type="entry name" value="EPSPS"/>
    <property type="match status" value="1"/>
</dbReference>
<feature type="binding site" evidence="7">
    <location>
        <position position="27"/>
    </location>
    <ligand>
        <name>3-phosphoshikimate</name>
        <dbReference type="ChEBI" id="CHEBI:145989"/>
    </ligand>
</feature>
<keyword evidence="5 7" id="KW-0057">Aromatic amino acid biosynthesis</keyword>
<reference evidence="9 10" key="1">
    <citation type="submission" date="2022-03" db="EMBL/GenBank/DDBJ databases">
        <authorList>
            <person name="Koch H."/>
        </authorList>
    </citation>
    <scope>NUCLEOTIDE SEQUENCE [LARGE SCALE GENOMIC DNA]</scope>
    <source>
        <strain evidence="9 10">G1</strain>
    </source>
</reference>
<feature type="binding site" evidence="7">
    <location>
        <position position="319"/>
    </location>
    <ligand>
        <name>3-phosphoshikimate</name>
        <dbReference type="ChEBI" id="CHEBI:145989"/>
    </ligand>
</feature>
<dbReference type="HAMAP" id="MF_00210">
    <property type="entry name" value="EPSP_synth"/>
    <property type="match status" value="1"/>
</dbReference>
<feature type="binding site" evidence="7">
    <location>
        <position position="126"/>
    </location>
    <ligand>
        <name>phosphoenolpyruvate</name>
        <dbReference type="ChEBI" id="CHEBI:58702"/>
    </ligand>
</feature>
<feature type="binding site" evidence="7">
    <location>
        <position position="173"/>
    </location>
    <ligand>
        <name>3-phosphoshikimate</name>
        <dbReference type="ChEBI" id="CHEBI:145989"/>
    </ligand>
</feature>
<comment type="function">
    <text evidence="7">Catalyzes the transfer of the enolpyruvyl moiety of phosphoenolpyruvate (PEP) to the 5-hydroxyl of shikimate-3-phosphate (S3P) to produce enolpyruvyl shikimate-3-phosphate and inorganic phosphate.</text>
</comment>
<organism evidence="9 10">
    <name type="scientific">Trichlorobacter ammonificans</name>
    <dbReference type="NCBI Taxonomy" id="2916410"/>
    <lineage>
        <taxon>Bacteria</taxon>
        <taxon>Pseudomonadati</taxon>
        <taxon>Thermodesulfobacteriota</taxon>
        <taxon>Desulfuromonadia</taxon>
        <taxon>Geobacterales</taxon>
        <taxon>Geobacteraceae</taxon>
        <taxon>Trichlorobacter</taxon>
    </lineage>
</organism>
<dbReference type="InterPro" id="IPR013792">
    <property type="entry name" value="RNA3'P_cycl/enolpyr_Trfase_a/b"/>
</dbReference>
<evidence type="ECO:0000313" key="9">
    <source>
        <dbReference type="EMBL" id="CAH2031117.1"/>
    </source>
</evidence>
<feature type="binding site" evidence="7">
    <location>
        <position position="26"/>
    </location>
    <ligand>
        <name>3-phosphoshikimate</name>
        <dbReference type="ChEBI" id="CHEBI:145989"/>
    </ligand>
</feature>
<feature type="active site" description="Proton acceptor" evidence="7">
    <location>
        <position position="319"/>
    </location>
</feature>
<keyword evidence="3 7" id="KW-0028">Amino-acid biosynthesis</keyword>